<protein>
    <submittedName>
        <fullName evidence="1">Uncharacterized protein</fullName>
    </submittedName>
</protein>
<sequence>MLNRRIELCEEKNRDRKKWCGIGAGAVFFDVDGVRLPCPFCSPMTFDENSMDSISKYDYSSADNFIDEECFSRCYIYPVCPYCAGANFLTQGTFKTRDKSKCRIQKLITLFSADLEARRIIKNPQNLSESELFYKINAIEKVRELYLSEFEKYII</sequence>
<dbReference type="EMBL" id="VSSQ01074983">
    <property type="protein sequence ID" value="MPN25712.1"/>
    <property type="molecule type" value="Genomic_DNA"/>
</dbReference>
<accession>A0A645GIA6</accession>
<reference evidence="1" key="1">
    <citation type="submission" date="2019-08" db="EMBL/GenBank/DDBJ databases">
        <authorList>
            <person name="Kucharzyk K."/>
            <person name="Murdoch R.W."/>
            <person name="Higgins S."/>
            <person name="Loffler F."/>
        </authorList>
    </citation>
    <scope>NUCLEOTIDE SEQUENCE</scope>
</reference>
<organism evidence="1">
    <name type="scientific">bioreactor metagenome</name>
    <dbReference type="NCBI Taxonomy" id="1076179"/>
    <lineage>
        <taxon>unclassified sequences</taxon>
        <taxon>metagenomes</taxon>
        <taxon>ecological metagenomes</taxon>
    </lineage>
</organism>
<gene>
    <name evidence="1" type="ORF">SDC9_173126</name>
</gene>
<dbReference type="AlphaFoldDB" id="A0A645GIA6"/>
<name>A0A645GIA6_9ZZZZ</name>
<evidence type="ECO:0000313" key="1">
    <source>
        <dbReference type="EMBL" id="MPN25712.1"/>
    </source>
</evidence>
<comment type="caution">
    <text evidence="1">The sequence shown here is derived from an EMBL/GenBank/DDBJ whole genome shotgun (WGS) entry which is preliminary data.</text>
</comment>
<proteinExistence type="predicted"/>